<dbReference type="GO" id="GO:0005737">
    <property type="term" value="C:cytoplasm"/>
    <property type="evidence" value="ECO:0007669"/>
    <property type="project" value="TreeGrafter"/>
</dbReference>
<dbReference type="PANTHER" id="PTHR47339:SF1">
    <property type="entry name" value="CELL DIVISION CONTROL PROTEIN 24"/>
    <property type="match status" value="1"/>
</dbReference>
<dbReference type="InterPro" id="IPR001331">
    <property type="entry name" value="GDS_CDC24_CS"/>
</dbReference>
<organism evidence="4 5">
    <name type="scientific">Boothiomyces macroporosus</name>
    <dbReference type="NCBI Taxonomy" id="261099"/>
    <lineage>
        <taxon>Eukaryota</taxon>
        <taxon>Fungi</taxon>
        <taxon>Fungi incertae sedis</taxon>
        <taxon>Chytridiomycota</taxon>
        <taxon>Chytridiomycota incertae sedis</taxon>
        <taxon>Chytridiomycetes</taxon>
        <taxon>Rhizophydiales</taxon>
        <taxon>Terramycetaceae</taxon>
        <taxon>Boothiomyces</taxon>
    </lineage>
</organism>
<dbReference type="GO" id="GO:0031106">
    <property type="term" value="P:septin ring organization"/>
    <property type="evidence" value="ECO:0007669"/>
    <property type="project" value="TreeGrafter"/>
</dbReference>
<dbReference type="Pfam" id="PF00564">
    <property type="entry name" value="PB1"/>
    <property type="match status" value="1"/>
</dbReference>
<dbReference type="InterPro" id="IPR010481">
    <property type="entry name" value="Cdc24/Scd1_N"/>
</dbReference>
<dbReference type="Pfam" id="PF00621">
    <property type="entry name" value="RhoGEF"/>
    <property type="match status" value="1"/>
</dbReference>
<dbReference type="GO" id="GO:0030010">
    <property type="term" value="P:establishment of cell polarity"/>
    <property type="evidence" value="ECO:0007669"/>
    <property type="project" value="TreeGrafter"/>
</dbReference>
<gene>
    <name evidence="4" type="ORF">HK103_006185</name>
</gene>
<evidence type="ECO:0000313" key="4">
    <source>
        <dbReference type="EMBL" id="KAJ3255549.1"/>
    </source>
</evidence>
<dbReference type="AlphaFoldDB" id="A0AAD5Y2S5"/>
<dbReference type="GO" id="GO:0035556">
    <property type="term" value="P:intracellular signal transduction"/>
    <property type="evidence" value="ECO:0007669"/>
    <property type="project" value="InterPro"/>
</dbReference>
<dbReference type="InterPro" id="IPR000270">
    <property type="entry name" value="PB1_dom"/>
</dbReference>
<feature type="region of interest" description="Disordered" evidence="1">
    <location>
        <begin position="528"/>
        <end position="550"/>
    </location>
</feature>
<dbReference type="Pfam" id="PF15411">
    <property type="entry name" value="PH_10"/>
    <property type="match status" value="1"/>
</dbReference>
<feature type="compositionally biased region" description="Pro residues" evidence="1">
    <location>
        <begin position="880"/>
        <end position="894"/>
    </location>
</feature>
<dbReference type="Gene3D" id="2.30.29.30">
    <property type="entry name" value="Pleckstrin-homology domain (PH domain)/Phosphotyrosine-binding domain (PTB)"/>
    <property type="match status" value="1"/>
</dbReference>
<proteinExistence type="predicted"/>
<dbReference type="PROSITE" id="PS50010">
    <property type="entry name" value="DH_2"/>
    <property type="match status" value="1"/>
</dbReference>
<dbReference type="SMART" id="SM00666">
    <property type="entry name" value="PB1"/>
    <property type="match status" value="1"/>
</dbReference>
<dbReference type="SUPFAM" id="SSF50729">
    <property type="entry name" value="PH domain-like"/>
    <property type="match status" value="1"/>
</dbReference>
<feature type="compositionally biased region" description="Pro residues" evidence="1">
    <location>
        <begin position="685"/>
        <end position="829"/>
    </location>
</feature>
<dbReference type="CDD" id="cd00014">
    <property type="entry name" value="CH_SF"/>
    <property type="match status" value="1"/>
</dbReference>
<dbReference type="InterPro" id="IPR053793">
    <property type="entry name" value="PB1-like"/>
</dbReference>
<dbReference type="CDD" id="cd00160">
    <property type="entry name" value="RhoGEF"/>
    <property type="match status" value="1"/>
</dbReference>
<dbReference type="GO" id="GO:0000935">
    <property type="term" value="C:division septum"/>
    <property type="evidence" value="ECO:0007669"/>
    <property type="project" value="TreeGrafter"/>
</dbReference>
<evidence type="ECO:0000259" key="2">
    <source>
        <dbReference type="PROSITE" id="PS50010"/>
    </source>
</evidence>
<feature type="compositionally biased region" description="Low complexity" evidence="1">
    <location>
        <begin position="830"/>
        <end position="843"/>
    </location>
</feature>
<feature type="compositionally biased region" description="Low complexity" evidence="1">
    <location>
        <begin position="895"/>
        <end position="911"/>
    </location>
</feature>
<dbReference type="Proteomes" id="UP001210925">
    <property type="component" value="Unassembled WGS sequence"/>
</dbReference>
<dbReference type="Gene3D" id="3.10.20.90">
    <property type="entry name" value="Phosphatidylinositol 3-kinase Catalytic Subunit, Chain A, domain 1"/>
    <property type="match status" value="1"/>
</dbReference>
<evidence type="ECO:0000313" key="5">
    <source>
        <dbReference type="Proteomes" id="UP001210925"/>
    </source>
</evidence>
<feature type="domain" description="PB1" evidence="3">
    <location>
        <begin position="927"/>
        <end position="1015"/>
    </location>
</feature>
<dbReference type="Pfam" id="PF06395">
    <property type="entry name" value="CDC24"/>
    <property type="match status" value="1"/>
</dbReference>
<feature type="compositionally biased region" description="Polar residues" evidence="1">
    <location>
        <begin position="620"/>
        <end position="630"/>
    </location>
</feature>
<dbReference type="Gene3D" id="1.20.900.10">
    <property type="entry name" value="Dbl homology (DH) domain"/>
    <property type="match status" value="1"/>
</dbReference>
<feature type="compositionally biased region" description="Low complexity" evidence="1">
    <location>
        <begin position="850"/>
        <end position="863"/>
    </location>
</feature>
<evidence type="ECO:0000259" key="3">
    <source>
        <dbReference type="PROSITE" id="PS51745"/>
    </source>
</evidence>
<dbReference type="PANTHER" id="PTHR47339">
    <property type="entry name" value="CELL DIVISION CONTROL PROTEIN 24"/>
    <property type="match status" value="1"/>
</dbReference>
<sequence>MENIYMSDTNIIPGIRKGSTISNTLSKFTNNAPELPPTPRASVPQNSQDKPFTSLYERTMTLISKLYSLPDFEYYLFPEGIDALVGNGDSVPMIDPIAIIWRCFRLGAPLCHLLNQLQPKSLLSVPDLSGLVTQNVCKKCIFRFLIGVKEELHLADDECFTITEIYKDDTNDLVKVLGVVDKVVQEIERRGLFPRPKPFPFATKLETEDAKDNRSKSVAELLSTERSYIESLQELMQYQQDLLRSNVVTKDILHSIFSNLGELLDFQRRFLFSLETALAAPAPDQRIGAIFIQYETAFAVYHAMCANYANATQVAIQNQERLAGVGTIDPGRGLQGYLIKPVQRICRYPLLLKELRKLSTPENYNYCDELDEALEVMKRVTDRVNEVQRMEDNKALKTKLLEYVEDWQNLDPNALGDLLLYDKFNMVVQDIEQPHHIYLFENIILCCKENPTKKAKTVYDIKGQIYSTGITDVADISDPDTQLFEIKVFWTDRSDIEESFELKCRNIEQVALWKDRITLCMTGNTKNIISRPGSVNGNDEGRNSNSSRRNVQSVNANFLYDGGRRFSNDLGIEKNRISLPAKVVARAGTITKNGTEIQPRQSSMYSSKSRQGSESSRRSTASTNQRQPPSGTLPKPPNANAPPNIPLPTPTRVGPPSGALPTPPMSNNAPPTFKPAGGPPNAALPQPPTGALPQPPTSALPKPPSAALPQPPNAALPQPPTSALPKPPSAAFPQPPSSALPKPPGAALPQPPSAALPKPPTSSLPQPPTSKPPISSLPPPPTSSLPPPPTAALPPPPASSLPAPPTSSLPAPPASALPQPPSAALPTPPTSKLSSSGPPTSALPKPPSSGLPAPLSGPPNSSLPTPPRTNGLPVSSALRPAPPPSGPLPPPPTGSLPSTPRSPTPTGMSPSARAKSPSVNARNSPSLIKMKTHYGNEIFILAVPAKGCHFEEILDKIERKIRICGAPMPEGRRVKLRYKDEEGDFITINSDDDVEMAFEMAKKTSEKGTVTIMVQ</sequence>
<feature type="region of interest" description="Disordered" evidence="1">
    <location>
        <begin position="29"/>
        <end position="48"/>
    </location>
</feature>
<keyword evidence="5" id="KW-1185">Reference proteome</keyword>
<feature type="region of interest" description="Disordered" evidence="1">
    <location>
        <begin position="590"/>
        <end position="923"/>
    </location>
</feature>
<dbReference type="PROSITE" id="PS51745">
    <property type="entry name" value="PB1"/>
    <property type="match status" value="1"/>
</dbReference>
<dbReference type="CDD" id="cd05992">
    <property type="entry name" value="PB1"/>
    <property type="match status" value="1"/>
</dbReference>
<dbReference type="EMBL" id="JADGKB010000064">
    <property type="protein sequence ID" value="KAJ3255549.1"/>
    <property type="molecule type" value="Genomic_DNA"/>
</dbReference>
<dbReference type="InterPro" id="IPR053026">
    <property type="entry name" value="CDC42_GEF"/>
</dbReference>
<dbReference type="InterPro" id="IPR000219">
    <property type="entry name" value="DH_dom"/>
</dbReference>
<reference evidence="4" key="1">
    <citation type="submission" date="2020-05" db="EMBL/GenBank/DDBJ databases">
        <title>Phylogenomic resolution of chytrid fungi.</title>
        <authorList>
            <person name="Stajich J.E."/>
            <person name="Amses K."/>
            <person name="Simmons R."/>
            <person name="Seto K."/>
            <person name="Myers J."/>
            <person name="Bonds A."/>
            <person name="Quandt C.A."/>
            <person name="Barry K."/>
            <person name="Liu P."/>
            <person name="Grigoriev I."/>
            <person name="Longcore J.E."/>
            <person name="James T.Y."/>
        </authorList>
    </citation>
    <scope>NUCLEOTIDE SEQUENCE</scope>
    <source>
        <strain evidence="4">PLAUS21</strain>
    </source>
</reference>
<dbReference type="SUPFAM" id="SSF48065">
    <property type="entry name" value="DBL homology domain (DH-domain)"/>
    <property type="match status" value="1"/>
</dbReference>
<feature type="compositionally biased region" description="Polar residues" evidence="1">
    <location>
        <begin position="528"/>
        <end position="537"/>
    </location>
</feature>
<feature type="compositionally biased region" description="Pro residues" evidence="1">
    <location>
        <begin position="634"/>
        <end position="649"/>
    </location>
</feature>
<dbReference type="SUPFAM" id="SSF54277">
    <property type="entry name" value="CAD &amp; PB1 domains"/>
    <property type="match status" value="1"/>
</dbReference>
<comment type="caution">
    <text evidence="4">The sequence shown here is derived from an EMBL/GenBank/DDBJ whole genome shotgun (WGS) entry which is preliminary data.</text>
</comment>
<accession>A0AAD5Y2S5</accession>
<feature type="domain" description="DH" evidence="2">
    <location>
        <begin position="213"/>
        <end position="387"/>
    </location>
</feature>
<dbReference type="GO" id="GO:0043332">
    <property type="term" value="C:mating projection tip"/>
    <property type="evidence" value="ECO:0007669"/>
    <property type="project" value="TreeGrafter"/>
</dbReference>
<dbReference type="InterPro" id="IPR011993">
    <property type="entry name" value="PH-like_dom_sf"/>
</dbReference>
<evidence type="ECO:0000256" key="1">
    <source>
        <dbReference type="SAM" id="MobiDB-lite"/>
    </source>
</evidence>
<feature type="compositionally biased region" description="Polar residues" evidence="1">
    <location>
        <begin position="590"/>
        <end position="605"/>
    </location>
</feature>
<dbReference type="GO" id="GO:0005634">
    <property type="term" value="C:nucleus"/>
    <property type="evidence" value="ECO:0007669"/>
    <property type="project" value="TreeGrafter"/>
</dbReference>
<protein>
    <submittedName>
        <fullName evidence="4">Uncharacterized protein</fullName>
    </submittedName>
</protein>
<dbReference type="PROSITE" id="PS00741">
    <property type="entry name" value="DH_1"/>
    <property type="match status" value="1"/>
</dbReference>
<name>A0AAD5Y2S5_9FUNG</name>
<dbReference type="InterPro" id="IPR035899">
    <property type="entry name" value="DBL_dom_sf"/>
</dbReference>
<dbReference type="SMART" id="SM00325">
    <property type="entry name" value="RhoGEF"/>
    <property type="match status" value="1"/>
</dbReference>
<dbReference type="GO" id="GO:0005085">
    <property type="term" value="F:guanyl-nucleotide exchange factor activity"/>
    <property type="evidence" value="ECO:0007669"/>
    <property type="project" value="InterPro"/>
</dbReference>